<evidence type="ECO:0000313" key="3">
    <source>
        <dbReference type="Proteomes" id="UP000740926"/>
    </source>
</evidence>
<keyword evidence="3" id="KW-1185">Reference proteome</keyword>
<dbReference type="Pfam" id="PF05275">
    <property type="entry name" value="CopB"/>
    <property type="match status" value="1"/>
</dbReference>
<comment type="caution">
    <text evidence="2">The sequence shown here is derived from an EMBL/GenBank/DDBJ whole genome shotgun (WGS) entry which is preliminary data.</text>
</comment>
<proteinExistence type="predicted"/>
<feature type="region of interest" description="Disordered" evidence="1">
    <location>
        <begin position="116"/>
        <end position="151"/>
    </location>
</feature>
<reference evidence="2 3" key="1">
    <citation type="journal article" date="2020" name="Microb. Genom.">
        <title>Genetic diversity of clinical and environmental Mucorales isolates obtained from an investigation of mucormycosis cases among solid organ transplant recipients.</title>
        <authorList>
            <person name="Nguyen M.H."/>
            <person name="Kaul D."/>
            <person name="Muto C."/>
            <person name="Cheng S.J."/>
            <person name="Richter R.A."/>
            <person name="Bruno V.M."/>
            <person name="Liu G."/>
            <person name="Beyhan S."/>
            <person name="Sundermann A.J."/>
            <person name="Mounaud S."/>
            <person name="Pasculle A.W."/>
            <person name="Nierman W.C."/>
            <person name="Driscoll E."/>
            <person name="Cumbie R."/>
            <person name="Clancy C.J."/>
            <person name="Dupont C.L."/>
        </authorList>
    </citation>
    <scope>NUCLEOTIDE SEQUENCE [LARGE SCALE GENOMIC DNA]</scope>
    <source>
        <strain evidence="2 3">GL24</strain>
    </source>
</reference>
<feature type="compositionally biased region" description="Low complexity" evidence="1">
    <location>
        <begin position="17"/>
        <end position="43"/>
    </location>
</feature>
<accession>A0A9P7CH89</accession>
<sequence length="151" mass="16244">MDHGAMDHSSMPRMDHGAMSPAPAPAAMDHAAMGHGAAPASDAPPIGSLPTSDGAGERGYDSYGIHPHMMDNASTWQVLFVKFGVTRNRDGENALDWDGRFWGGSATDRLLIKSEGERENGGGSDGKACCPTTSNWRPPPMWDRPAARRWR</sequence>
<evidence type="ECO:0008006" key="4">
    <source>
        <dbReference type="Google" id="ProtNLM"/>
    </source>
</evidence>
<evidence type="ECO:0000313" key="2">
    <source>
        <dbReference type="EMBL" id="KAG1552875.1"/>
    </source>
</evidence>
<dbReference type="EMBL" id="JAANIU010004772">
    <property type="protein sequence ID" value="KAG1552875.1"/>
    <property type="molecule type" value="Genomic_DNA"/>
</dbReference>
<protein>
    <recommendedName>
        <fullName evidence="4">Copper resistance protein B</fullName>
    </recommendedName>
</protein>
<evidence type="ECO:0000256" key="1">
    <source>
        <dbReference type="SAM" id="MobiDB-lite"/>
    </source>
</evidence>
<organism evidence="2 3">
    <name type="scientific">Rhizopus delemar</name>
    <dbReference type="NCBI Taxonomy" id="936053"/>
    <lineage>
        <taxon>Eukaryota</taxon>
        <taxon>Fungi</taxon>
        <taxon>Fungi incertae sedis</taxon>
        <taxon>Mucoromycota</taxon>
        <taxon>Mucoromycotina</taxon>
        <taxon>Mucoromycetes</taxon>
        <taxon>Mucorales</taxon>
        <taxon>Mucorineae</taxon>
        <taxon>Rhizopodaceae</taxon>
        <taxon>Rhizopus</taxon>
    </lineage>
</organism>
<gene>
    <name evidence="2" type="ORF">G6F50_013088</name>
</gene>
<dbReference type="InterPro" id="IPR007939">
    <property type="entry name" value="Cu-R_B_prcur"/>
</dbReference>
<dbReference type="GO" id="GO:0005507">
    <property type="term" value="F:copper ion binding"/>
    <property type="evidence" value="ECO:0007669"/>
    <property type="project" value="InterPro"/>
</dbReference>
<dbReference type="AlphaFoldDB" id="A0A9P7CH89"/>
<dbReference type="GO" id="GO:0006878">
    <property type="term" value="P:intracellular copper ion homeostasis"/>
    <property type="evidence" value="ECO:0007669"/>
    <property type="project" value="InterPro"/>
</dbReference>
<feature type="region of interest" description="Disordered" evidence="1">
    <location>
        <begin position="1"/>
        <end position="60"/>
    </location>
</feature>
<dbReference type="Proteomes" id="UP000740926">
    <property type="component" value="Unassembled WGS sequence"/>
</dbReference>
<name>A0A9P7CH89_9FUNG</name>